<proteinExistence type="predicted"/>
<evidence type="ECO:0000313" key="4">
    <source>
        <dbReference type="Proteomes" id="UP001257948"/>
    </source>
</evidence>
<evidence type="ECO:0000256" key="1">
    <source>
        <dbReference type="SAM" id="MobiDB-lite"/>
    </source>
</evidence>
<name>A0ABU3LPE7_9ACTN</name>
<dbReference type="PROSITE" id="PS51257">
    <property type="entry name" value="PROKAR_LIPOPROTEIN"/>
    <property type="match status" value="1"/>
</dbReference>
<dbReference type="EMBL" id="JAVTLL010000005">
    <property type="protein sequence ID" value="MDT7841062.1"/>
    <property type="molecule type" value="Genomic_DNA"/>
</dbReference>
<sequence>MSMYMRRRMWGAGAALVALAAGLTACADSDKRAGSCTDGKYTWSGIERTQKVTKLASPLTIARTTASYKAQLEVIDTVVYNRTVSPVPPGAGESGVLAALDEHLDVDESKVGARGVVDTRHGDSYVEGTALHKGAYYAWSYVDLVDADFTYTCEDVEPVKGHVRTWDEIGSDIRPCAEAAPSESGREAAALRCPTGSKAAQEA</sequence>
<evidence type="ECO:0008006" key="5">
    <source>
        <dbReference type="Google" id="ProtNLM"/>
    </source>
</evidence>
<evidence type="ECO:0000256" key="2">
    <source>
        <dbReference type="SAM" id="SignalP"/>
    </source>
</evidence>
<organism evidence="3 4">
    <name type="scientific">Streptomyces justiciae</name>
    <dbReference type="NCBI Taxonomy" id="2780140"/>
    <lineage>
        <taxon>Bacteria</taxon>
        <taxon>Bacillati</taxon>
        <taxon>Actinomycetota</taxon>
        <taxon>Actinomycetes</taxon>
        <taxon>Kitasatosporales</taxon>
        <taxon>Streptomycetaceae</taxon>
        <taxon>Streptomyces</taxon>
    </lineage>
</organism>
<feature type="region of interest" description="Disordered" evidence="1">
    <location>
        <begin position="179"/>
        <end position="203"/>
    </location>
</feature>
<accession>A0ABU3LPE7</accession>
<comment type="caution">
    <text evidence="3">The sequence shown here is derived from an EMBL/GenBank/DDBJ whole genome shotgun (WGS) entry which is preliminary data.</text>
</comment>
<feature type="signal peptide" evidence="2">
    <location>
        <begin position="1"/>
        <end position="27"/>
    </location>
</feature>
<reference evidence="4" key="1">
    <citation type="submission" date="2023-07" db="EMBL/GenBank/DDBJ databases">
        <title>Draft genome sequence of the endophytic actinobacterium Streptomyces justiciae WPN32, a potential antibiotic producer.</title>
        <authorList>
            <person name="Yasawong M."/>
            <person name="Pana W."/>
            <person name="Ganta P."/>
            <person name="Santapan N."/>
            <person name="Songngamsuk T."/>
            <person name="Phatcharaharikarn M."/>
            <person name="Kerdtoob S."/>
            <person name="Nantapong N."/>
        </authorList>
    </citation>
    <scope>NUCLEOTIDE SEQUENCE [LARGE SCALE GENOMIC DNA]</scope>
    <source>
        <strain evidence="4">WPN32</strain>
    </source>
</reference>
<evidence type="ECO:0000313" key="3">
    <source>
        <dbReference type="EMBL" id="MDT7841062.1"/>
    </source>
</evidence>
<dbReference type="RefSeq" id="WP_314199892.1">
    <property type="nucleotide sequence ID" value="NZ_JAVTLL010000005.1"/>
</dbReference>
<keyword evidence="4" id="KW-1185">Reference proteome</keyword>
<protein>
    <recommendedName>
        <fullName evidence="5">Lipoprotein</fullName>
    </recommendedName>
</protein>
<dbReference type="Proteomes" id="UP001257948">
    <property type="component" value="Unassembled WGS sequence"/>
</dbReference>
<gene>
    <name evidence="3" type="ORF">RQC66_09985</name>
</gene>
<keyword evidence="2" id="KW-0732">Signal</keyword>
<feature type="chain" id="PRO_5046039844" description="Lipoprotein" evidence="2">
    <location>
        <begin position="28"/>
        <end position="203"/>
    </location>
</feature>